<proteinExistence type="predicted"/>
<protein>
    <submittedName>
        <fullName evidence="1">Uncharacterized protein</fullName>
    </submittedName>
</protein>
<evidence type="ECO:0000313" key="1">
    <source>
        <dbReference type="EMBL" id="AVR45424.1"/>
    </source>
</evidence>
<dbReference type="KEGG" id="grs:C7S20_09145"/>
<dbReference type="Proteomes" id="UP000241507">
    <property type="component" value="Chromosome"/>
</dbReference>
<name>A0A2R3Z5C4_9FLAO</name>
<keyword evidence="2" id="KW-1185">Reference proteome</keyword>
<sequence>MGYITKMKKYVINTNMKIEELEGTQKIILELASGKRTPRNKKEQDLLKQIKEIEKKGNILDLPFE</sequence>
<accession>A0A2R3Z5C4</accession>
<dbReference type="EMBL" id="CP028136">
    <property type="protein sequence ID" value="AVR45424.1"/>
    <property type="molecule type" value="Genomic_DNA"/>
</dbReference>
<organism evidence="1 2">
    <name type="scientific">Christiangramia fulva</name>
    <dbReference type="NCBI Taxonomy" id="2126553"/>
    <lineage>
        <taxon>Bacteria</taxon>
        <taxon>Pseudomonadati</taxon>
        <taxon>Bacteroidota</taxon>
        <taxon>Flavobacteriia</taxon>
        <taxon>Flavobacteriales</taxon>
        <taxon>Flavobacteriaceae</taxon>
        <taxon>Christiangramia</taxon>
    </lineage>
</organism>
<reference evidence="2" key="1">
    <citation type="submission" date="2018-03" db="EMBL/GenBank/DDBJ databases">
        <title>Gramella fulva sp. nov., isolated from a dry surface of tidal flat.</title>
        <authorList>
            <person name="Hwang S.H."/>
            <person name="Hwang W.M."/>
            <person name="Kang K."/>
            <person name="Ahn T.-Y."/>
        </authorList>
    </citation>
    <scope>NUCLEOTIDE SEQUENCE [LARGE SCALE GENOMIC DNA]</scope>
    <source>
        <strain evidence="2">SH35</strain>
    </source>
</reference>
<gene>
    <name evidence="1" type="ORF">C7S20_09145</name>
</gene>
<evidence type="ECO:0000313" key="2">
    <source>
        <dbReference type="Proteomes" id="UP000241507"/>
    </source>
</evidence>
<dbReference type="AlphaFoldDB" id="A0A2R3Z5C4"/>